<proteinExistence type="predicted"/>
<keyword evidence="1" id="KW-0812">Transmembrane</keyword>
<organism evidence="2 3">
    <name type="scientific">Intrasporangium calvum</name>
    <dbReference type="NCBI Taxonomy" id="53358"/>
    <lineage>
        <taxon>Bacteria</taxon>
        <taxon>Bacillati</taxon>
        <taxon>Actinomycetota</taxon>
        <taxon>Actinomycetes</taxon>
        <taxon>Micrococcales</taxon>
        <taxon>Intrasporangiaceae</taxon>
        <taxon>Intrasporangium</taxon>
    </lineage>
</organism>
<protein>
    <submittedName>
        <fullName evidence="2">DUF1772 domain-containing protein</fullName>
    </submittedName>
</protein>
<evidence type="ECO:0000313" key="2">
    <source>
        <dbReference type="EMBL" id="MDC5697181.1"/>
    </source>
</evidence>
<dbReference type="InterPro" id="IPR013901">
    <property type="entry name" value="Anthrone_oxy"/>
</dbReference>
<keyword evidence="1" id="KW-1133">Transmembrane helix</keyword>
<keyword evidence="1" id="KW-0472">Membrane</keyword>
<name>A0ABT5GGZ8_9MICO</name>
<reference evidence="2 3" key="1">
    <citation type="submission" date="2022-11" db="EMBL/GenBank/DDBJ databases">
        <title>Anaerobic phenanthrene biodegradation by a DNRA strain PheN6.</title>
        <authorList>
            <person name="Zhang Z."/>
        </authorList>
    </citation>
    <scope>NUCLEOTIDE SEQUENCE [LARGE SCALE GENOMIC DNA]</scope>
    <source>
        <strain evidence="2 3">PheN6</strain>
    </source>
</reference>
<feature type="transmembrane region" description="Helical" evidence="1">
    <location>
        <begin position="55"/>
        <end position="75"/>
    </location>
</feature>
<keyword evidence="3" id="KW-1185">Reference proteome</keyword>
<dbReference type="EMBL" id="JAPFQL010000027">
    <property type="protein sequence ID" value="MDC5697181.1"/>
    <property type="molecule type" value="Genomic_DNA"/>
</dbReference>
<gene>
    <name evidence="2" type="ORF">OO014_07910</name>
</gene>
<evidence type="ECO:0000313" key="3">
    <source>
        <dbReference type="Proteomes" id="UP001150259"/>
    </source>
</evidence>
<dbReference type="Pfam" id="PF08592">
    <property type="entry name" value="Anthrone_oxy"/>
    <property type="match status" value="1"/>
</dbReference>
<evidence type="ECO:0000256" key="1">
    <source>
        <dbReference type="SAM" id="Phobius"/>
    </source>
</evidence>
<accession>A0ABT5GGZ8</accession>
<feature type="transmembrane region" description="Helical" evidence="1">
    <location>
        <begin position="87"/>
        <end position="107"/>
    </location>
</feature>
<dbReference type="RefSeq" id="WP_272461756.1">
    <property type="nucleotide sequence ID" value="NZ_JAPFQL010000027.1"/>
</dbReference>
<comment type="caution">
    <text evidence="2">The sequence shown here is derived from an EMBL/GenBank/DDBJ whole genome shotgun (WGS) entry which is preliminary data.</text>
</comment>
<sequence length="160" mass="16047">MNALRAAGLLSATASGVMGGVLFAFSSFVMPALRRLPVTEAVAAMQAVNEAAPRALMLPLVLSGPGAVLVAAWALTRSGVPSLAKGLLVAGAVAGVAAFAITAAYHVPRNDRLARVEAGSEAAAAAWESYVPGWVALNHARTVLSLVSAGLVIAAATHLP</sequence>
<dbReference type="Proteomes" id="UP001150259">
    <property type="component" value="Unassembled WGS sequence"/>
</dbReference>
<feature type="transmembrane region" description="Helical" evidence="1">
    <location>
        <begin position="6"/>
        <end position="25"/>
    </location>
</feature>